<protein>
    <submittedName>
        <fullName evidence="9 10">Peroxisomal N(1)-acetyl-spermine/spermidine oxidase</fullName>
    </submittedName>
</protein>
<dbReference type="Pfam" id="PF01593">
    <property type="entry name" value="Amino_oxidase"/>
    <property type="match status" value="1"/>
</dbReference>
<gene>
    <name evidence="10" type="ORF">QR98_0002540</name>
    <name evidence="9" type="ORF">SSS_6874</name>
</gene>
<dbReference type="EMBL" id="JXLN01000270">
    <property type="protein sequence ID" value="KPL97329.1"/>
    <property type="molecule type" value="Genomic_DNA"/>
</dbReference>
<name>A0A131ZT13_SARSC</name>
<dbReference type="GO" id="GO:0046592">
    <property type="term" value="F:polyamine oxidase activity"/>
    <property type="evidence" value="ECO:0007669"/>
    <property type="project" value="TreeGrafter"/>
</dbReference>
<dbReference type="Proteomes" id="UP000070412">
    <property type="component" value="Unassembled WGS sequence"/>
</dbReference>
<reference evidence="11" key="4">
    <citation type="submission" date="2022-06" db="UniProtKB">
        <authorList>
            <consortium name="EnsemblMetazoa"/>
        </authorList>
    </citation>
    <scope>IDENTIFICATION</scope>
</reference>
<reference evidence="9" key="3">
    <citation type="submission" date="2020-01" db="EMBL/GenBank/DDBJ databases">
        <authorList>
            <person name="Korhonen P.K.K."/>
            <person name="Guangxu M.G."/>
            <person name="Wang T.W."/>
            <person name="Stroehlein A.J.S."/>
            <person name="Young N.D."/>
            <person name="Ang C.-S.A."/>
            <person name="Fernando D.W.F."/>
            <person name="Lu H.L."/>
            <person name="Taylor S.T."/>
            <person name="Ehtesham M.E.M."/>
            <person name="Najaraj S.H.N."/>
            <person name="Harsha G.H.G."/>
            <person name="Madugundu A.M."/>
            <person name="Renuse S.R."/>
            <person name="Holt D.H."/>
            <person name="Pandey A.P."/>
            <person name="Papenfuss A.P."/>
            <person name="Gasser R.B.G."/>
            <person name="Fischer K.F."/>
        </authorList>
    </citation>
    <scope>NUCLEOTIDE SEQUENCE</scope>
    <source>
        <strain evidence="9">SSS_KF_BRIS2020</strain>
    </source>
</reference>
<evidence type="ECO:0000256" key="3">
    <source>
        <dbReference type="ARBA" id="ARBA00005995"/>
    </source>
</evidence>
<evidence type="ECO:0000256" key="2">
    <source>
        <dbReference type="ARBA" id="ARBA00004496"/>
    </source>
</evidence>
<dbReference type="EnsemblMetazoa" id="SSS_6874s_mrna">
    <property type="protein sequence ID" value="KAF7489492.1"/>
    <property type="gene ID" value="SSS_6874"/>
</dbReference>
<dbReference type="InterPro" id="IPR002937">
    <property type="entry name" value="Amino_oxidase"/>
</dbReference>
<feature type="domain" description="Amine oxidase" evidence="8">
    <location>
        <begin position="13"/>
        <end position="503"/>
    </location>
</feature>
<keyword evidence="7" id="KW-0560">Oxidoreductase</keyword>
<keyword evidence="5" id="KW-0285">Flavoprotein</keyword>
<dbReference type="Proteomes" id="UP000616769">
    <property type="component" value="Unassembled WGS sequence"/>
</dbReference>
<dbReference type="PANTHER" id="PTHR10742:SF405">
    <property type="entry name" value="PEROXISOMAL N(1)-ACETYL-SPERMINE_SPERMIDINE OXIDASE"/>
    <property type="match status" value="1"/>
</dbReference>
<dbReference type="GO" id="GO:0005737">
    <property type="term" value="C:cytoplasm"/>
    <property type="evidence" value="ECO:0007669"/>
    <property type="project" value="UniProtKB-SubCell"/>
</dbReference>
<evidence type="ECO:0000256" key="5">
    <source>
        <dbReference type="ARBA" id="ARBA00022630"/>
    </source>
</evidence>
<evidence type="ECO:0000259" key="8">
    <source>
        <dbReference type="Pfam" id="PF01593"/>
    </source>
</evidence>
<proteinExistence type="inferred from homology"/>
<evidence type="ECO:0000256" key="4">
    <source>
        <dbReference type="ARBA" id="ARBA00022490"/>
    </source>
</evidence>
<comment type="similarity">
    <text evidence="3">Belongs to the flavin monoamine oxidase family.</text>
</comment>
<keyword evidence="6" id="KW-0274">FAD</keyword>
<evidence type="ECO:0000313" key="9">
    <source>
        <dbReference type="EMBL" id="KAF7489492.1"/>
    </source>
</evidence>
<reference evidence="12" key="2">
    <citation type="journal article" date="2020" name="PLoS Negl. Trop. Dis.">
        <title>High-quality nuclear genome for Sarcoptes scabiei-A critical resource for a neglected parasite.</title>
        <authorList>
            <person name="Korhonen P.K."/>
            <person name="Gasser R.B."/>
            <person name="Ma G."/>
            <person name="Wang T."/>
            <person name="Stroehlein A.J."/>
            <person name="Young N.D."/>
            <person name="Ang C.S."/>
            <person name="Fernando D.D."/>
            <person name="Lu H.C."/>
            <person name="Taylor S."/>
            <person name="Reynolds S.L."/>
            <person name="Mofiz E."/>
            <person name="Najaraj S.H."/>
            <person name="Gowda H."/>
            <person name="Madugundu A."/>
            <person name="Renuse S."/>
            <person name="Holt D."/>
            <person name="Pandey A."/>
            <person name="Papenfuss A.T."/>
            <person name="Fischer K."/>
        </authorList>
    </citation>
    <scope>NUCLEOTIDE SEQUENCE [LARGE SCALE GENOMIC DNA]</scope>
</reference>
<reference evidence="10 13" key="1">
    <citation type="journal article" date="2015" name="Parasit. Vectors">
        <title>Draft genome of the scabies mite.</title>
        <authorList>
            <person name="Rider S.D.Jr."/>
            <person name="Morgan M.S."/>
            <person name="Arlian L.G."/>
        </authorList>
    </citation>
    <scope>NUCLEOTIDE SEQUENCE [LARGE SCALE GENOMIC DNA]</scope>
    <source>
        <strain evidence="10">Arlian Lab</strain>
    </source>
</reference>
<dbReference type="InterPro" id="IPR050281">
    <property type="entry name" value="Flavin_monoamine_oxidase"/>
</dbReference>
<sequence>MQFDLLVIGGGVSGLSTVYHLLKQQSTIKDQNSKRIKTICLLEAKNRLGGRIQTSRTKIDEEKIEIGANWIHGIIDNPVFEFLTRNKIIDTTIESNKSNYNIEARSSTGEVIDDELVYKVYEVYSRMLNNAARFHNDLSRLDEINFFSDSMGNYLHGEIEKYILSENITIRPLIRKLFDSLLKRETCISGCDSMNDVSLQYFSQYKEYLGGNVIIPKGYHSLITSMLNEIDDLDCDIGKNKKSFQYFLQSEVIKIEWPGLDRSQIPSNSNVILTKFPLKIQCKNGFSFEANHVVLTIPLGSLQKNLANLFSPPLPQYKLECVQRMGFDVVDKIFLEYSHKSTIVDKFFRNGKKIDEIMLLWTDDDTEYCSKKFWYKKIYSIYCISDHCLQLWVSGKEARHMEQLDDREVNEQLTKELRSIFGDSNFPLADNVIVTRWGSDPCTLGSYSYIRQHSTVDDIDKLAEPIYLHPDDDLPLIVFGGEATHRDYFSTVHGAFLSGRSCASKFTAM</sequence>
<dbReference type="AlphaFoldDB" id="A0A131ZT13"/>
<evidence type="ECO:0000256" key="7">
    <source>
        <dbReference type="ARBA" id="ARBA00023002"/>
    </source>
</evidence>
<dbReference type="SUPFAM" id="SSF51905">
    <property type="entry name" value="FAD/NAD(P)-binding domain"/>
    <property type="match status" value="1"/>
</dbReference>
<dbReference type="SUPFAM" id="SSF54373">
    <property type="entry name" value="FAD-linked reductases, C-terminal domain"/>
    <property type="match status" value="1"/>
</dbReference>
<accession>A0A131ZT13</accession>
<dbReference type="PANTHER" id="PTHR10742">
    <property type="entry name" value="FLAVIN MONOAMINE OXIDASE"/>
    <property type="match status" value="1"/>
</dbReference>
<dbReference type="EMBL" id="WVUK01000064">
    <property type="protein sequence ID" value="KAF7489492.1"/>
    <property type="molecule type" value="Genomic_DNA"/>
</dbReference>
<keyword evidence="4" id="KW-0963">Cytoplasm</keyword>
<evidence type="ECO:0000313" key="11">
    <source>
        <dbReference type="EnsemblMetazoa" id="KAF7489492.1"/>
    </source>
</evidence>
<dbReference type="Gene3D" id="3.50.50.60">
    <property type="entry name" value="FAD/NAD(P)-binding domain"/>
    <property type="match status" value="1"/>
</dbReference>
<dbReference type="VEuPathDB" id="VectorBase:SSCA001404"/>
<dbReference type="Gene3D" id="3.90.660.10">
    <property type="match status" value="1"/>
</dbReference>
<evidence type="ECO:0000313" key="10">
    <source>
        <dbReference type="EMBL" id="KPL97329.1"/>
    </source>
</evidence>
<comment type="subcellular location">
    <subcellularLocation>
        <location evidence="2">Cytoplasm</location>
    </subcellularLocation>
</comment>
<comment type="cofactor">
    <cofactor evidence="1">
        <name>FAD</name>
        <dbReference type="ChEBI" id="CHEBI:57692"/>
    </cofactor>
</comment>
<dbReference type="InterPro" id="IPR036188">
    <property type="entry name" value="FAD/NAD-bd_sf"/>
</dbReference>
<organism evidence="10 13">
    <name type="scientific">Sarcoptes scabiei</name>
    <name type="common">Itch mite</name>
    <name type="synonym">Acarus scabiei</name>
    <dbReference type="NCBI Taxonomy" id="52283"/>
    <lineage>
        <taxon>Eukaryota</taxon>
        <taxon>Metazoa</taxon>
        <taxon>Ecdysozoa</taxon>
        <taxon>Arthropoda</taxon>
        <taxon>Chelicerata</taxon>
        <taxon>Arachnida</taxon>
        <taxon>Acari</taxon>
        <taxon>Acariformes</taxon>
        <taxon>Sarcoptiformes</taxon>
        <taxon>Astigmata</taxon>
        <taxon>Psoroptidia</taxon>
        <taxon>Sarcoptoidea</taxon>
        <taxon>Sarcoptidae</taxon>
        <taxon>Sarcoptinae</taxon>
        <taxon>Sarcoptes</taxon>
    </lineage>
</organism>
<evidence type="ECO:0000313" key="13">
    <source>
        <dbReference type="Proteomes" id="UP000616769"/>
    </source>
</evidence>
<evidence type="ECO:0000313" key="12">
    <source>
        <dbReference type="Proteomes" id="UP000070412"/>
    </source>
</evidence>
<keyword evidence="12" id="KW-1185">Reference proteome</keyword>
<evidence type="ECO:0000256" key="6">
    <source>
        <dbReference type="ARBA" id="ARBA00022827"/>
    </source>
</evidence>
<evidence type="ECO:0000256" key="1">
    <source>
        <dbReference type="ARBA" id="ARBA00001974"/>
    </source>
</evidence>
<dbReference type="OrthoDB" id="2019015at2759"/>